<sequence length="259" mass="28974">MEANPEIIIVDGEHNEDVHAASAGAEQADAANNEEQEPFSKRKRKKTSVTWKHFCEATKIISGSEYPTSNLFLSELYGIKEALDEVTLDEDDCMKGMANEMKKKFDKYWGSCNMLISIGVVMDPRYKMVLVNFSFKAIYSKEKADEEIKLVQHNLEELFKEYVEAYKEPSVGSSRNANIGSGPSGKSSGSTFITSRFGKGIKTGSAKYDQHIRSVDCVESVKSELVTYLEEGVIIPEPGVEGMEVEETKYQKGLFCQEK</sequence>
<gene>
    <name evidence="1" type="ORF">L1987_63295</name>
</gene>
<name>A0ACB9CCT1_9ASTR</name>
<dbReference type="EMBL" id="CM042038">
    <property type="protein sequence ID" value="KAI3732098.1"/>
    <property type="molecule type" value="Genomic_DNA"/>
</dbReference>
<evidence type="ECO:0000313" key="1">
    <source>
        <dbReference type="EMBL" id="KAI3732098.1"/>
    </source>
</evidence>
<proteinExistence type="predicted"/>
<reference evidence="1 2" key="2">
    <citation type="journal article" date="2022" name="Mol. Ecol. Resour.">
        <title>The genomes of chicory, endive, great burdock and yacon provide insights into Asteraceae paleo-polyploidization history and plant inulin production.</title>
        <authorList>
            <person name="Fan W."/>
            <person name="Wang S."/>
            <person name="Wang H."/>
            <person name="Wang A."/>
            <person name="Jiang F."/>
            <person name="Liu H."/>
            <person name="Zhao H."/>
            <person name="Xu D."/>
            <person name="Zhang Y."/>
        </authorList>
    </citation>
    <scope>NUCLEOTIDE SEQUENCE [LARGE SCALE GENOMIC DNA]</scope>
    <source>
        <strain evidence="2">cv. Yunnan</strain>
        <tissue evidence="1">Leaves</tissue>
    </source>
</reference>
<organism evidence="1 2">
    <name type="scientific">Smallanthus sonchifolius</name>
    <dbReference type="NCBI Taxonomy" id="185202"/>
    <lineage>
        <taxon>Eukaryota</taxon>
        <taxon>Viridiplantae</taxon>
        <taxon>Streptophyta</taxon>
        <taxon>Embryophyta</taxon>
        <taxon>Tracheophyta</taxon>
        <taxon>Spermatophyta</taxon>
        <taxon>Magnoliopsida</taxon>
        <taxon>eudicotyledons</taxon>
        <taxon>Gunneridae</taxon>
        <taxon>Pentapetalae</taxon>
        <taxon>asterids</taxon>
        <taxon>campanulids</taxon>
        <taxon>Asterales</taxon>
        <taxon>Asteraceae</taxon>
        <taxon>Asteroideae</taxon>
        <taxon>Heliantheae alliance</taxon>
        <taxon>Millerieae</taxon>
        <taxon>Smallanthus</taxon>
    </lineage>
</organism>
<comment type="caution">
    <text evidence="1">The sequence shown here is derived from an EMBL/GenBank/DDBJ whole genome shotgun (WGS) entry which is preliminary data.</text>
</comment>
<evidence type="ECO:0000313" key="2">
    <source>
        <dbReference type="Proteomes" id="UP001056120"/>
    </source>
</evidence>
<accession>A0ACB9CCT1</accession>
<dbReference type="Proteomes" id="UP001056120">
    <property type="component" value="Linkage Group LG21"/>
</dbReference>
<keyword evidence="2" id="KW-1185">Reference proteome</keyword>
<reference evidence="2" key="1">
    <citation type="journal article" date="2022" name="Mol. Ecol. Resour.">
        <title>The genomes of chicory, endive, great burdock and yacon provide insights into Asteraceae palaeo-polyploidization history and plant inulin production.</title>
        <authorList>
            <person name="Fan W."/>
            <person name="Wang S."/>
            <person name="Wang H."/>
            <person name="Wang A."/>
            <person name="Jiang F."/>
            <person name="Liu H."/>
            <person name="Zhao H."/>
            <person name="Xu D."/>
            <person name="Zhang Y."/>
        </authorList>
    </citation>
    <scope>NUCLEOTIDE SEQUENCE [LARGE SCALE GENOMIC DNA]</scope>
    <source>
        <strain evidence="2">cv. Yunnan</strain>
    </source>
</reference>
<protein>
    <submittedName>
        <fullName evidence="1">Uncharacterized protein</fullName>
    </submittedName>
</protein>